<proteinExistence type="inferred from homology"/>
<evidence type="ECO:0000256" key="4">
    <source>
        <dbReference type="ARBA" id="ARBA00022821"/>
    </source>
</evidence>
<evidence type="ECO:0000256" key="5">
    <source>
        <dbReference type="SAM" id="SignalP"/>
    </source>
</evidence>
<dbReference type="AlphaFoldDB" id="A0AAV7F672"/>
<keyword evidence="2" id="KW-0929">Antimicrobial</keyword>
<accession>A0AAV7F672</accession>
<dbReference type="GO" id="GO:0031640">
    <property type="term" value="P:killing of cells of another organism"/>
    <property type="evidence" value="ECO:0007669"/>
    <property type="project" value="UniProtKB-KW"/>
</dbReference>
<keyword evidence="5" id="KW-0732">Signal</keyword>
<evidence type="ECO:0000256" key="2">
    <source>
        <dbReference type="ARBA" id="ARBA00022529"/>
    </source>
</evidence>
<name>A0AAV7F672_ARIFI</name>
<gene>
    <name evidence="6" type="ORF">H6P81_000724</name>
</gene>
<dbReference type="Proteomes" id="UP000825729">
    <property type="component" value="Unassembled WGS sequence"/>
</dbReference>
<keyword evidence="3" id="KW-0295">Fungicide</keyword>
<feature type="signal peptide" evidence="5">
    <location>
        <begin position="1"/>
        <end position="24"/>
    </location>
</feature>
<evidence type="ECO:0000256" key="3">
    <source>
        <dbReference type="ARBA" id="ARBA00022577"/>
    </source>
</evidence>
<dbReference type="Pfam" id="PF07333">
    <property type="entry name" value="SLR1-BP"/>
    <property type="match status" value="1"/>
</dbReference>
<evidence type="ECO:0000313" key="6">
    <source>
        <dbReference type="EMBL" id="KAG9456216.1"/>
    </source>
</evidence>
<comment type="caution">
    <text evidence="6">The sequence shown here is derived from an EMBL/GenBank/DDBJ whole genome shotgun (WGS) entry which is preliminary data.</text>
</comment>
<sequence length="79" mass="8416">MKISGFSIIVALIFVLFFSSAAEAKVCYEQWSNRSGCEVARCVAFCKKAHGAEAQGGCAKIAPICHCAFPCPDSPKARS</sequence>
<reference evidence="6 7" key="1">
    <citation type="submission" date="2021-07" db="EMBL/GenBank/DDBJ databases">
        <title>The Aristolochia fimbriata genome: insights into angiosperm evolution, floral development and chemical biosynthesis.</title>
        <authorList>
            <person name="Jiao Y."/>
        </authorList>
    </citation>
    <scope>NUCLEOTIDE SEQUENCE [LARGE SCALE GENOMIC DNA]</scope>
    <source>
        <strain evidence="6">IBCAS-2021</strain>
        <tissue evidence="6">Leaf</tissue>
    </source>
</reference>
<keyword evidence="7" id="KW-1185">Reference proteome</keyword>
<feature type="chain" id="PRO_5043832247" evidence="5">
    <location>
        <begin position="25"/>
        <end position="79"/>
    </location>
</feature>
<organism evidence="6 7">
    <name type="scientific">Aristolochia fimbriata</name>
    <name type="common">White veined hardy Dutchman's pipe vine</name>
    <dbReference type="NCBI Taxonomy" id="158543"/>
    <lineage>
        <taxon>Eukaryota</taxon>
        <taxon>Viridiplantae</taxon>
        <taxon>Streptophyta</taxon>
        <taxon>Embryophyta</taxon>
        <taxon>Tracheophyta</taxon>
        <taxon>Spermatophyta</taxon>
        <taxon>Magnoliopsida</taxon>
        <taxon>Magnoliidae</taxon>
        <taxon>Piperales</taxon>
        <taxon>Aristolochiaceae</taxon>
        <taxon>Aristolochia</taxon>
    </lineage>
</organism>
<keyword evidence="4" id="KW-0611">Plant defense</keyword>
<dbReference type="GO" id="GO:0050832">
    <property type="term" value="P:defense response to fungus"/>
    <property type="evidence" value="ECO:0007669"/>
    <property type="project" value="UniProtKB-KW"/>
</dbReference>
<protein>
    <submittedName>
        <fullName evidence="6">Uncharacterized protein</fullName>
    </submittedName>
</protein>
<evidence type="ECO:0000313" key="7">
    <source>
        <dbReference type="Proteomes" id="UP000825729"/>
    </source>
</evidence>
<comment type="similarity">
    <text evidence="1">Belongs to the DEFL family.</text>
</comment>
<dbReference type="EMBL" id="JAINDJ010000002">
    <property type="protein sequence ID" value="KAG9456216.1"/>
    <property type="molecule type" value="Genomic_DNA"/>
</dbReference>
<dbReference type="InterPro" id="IPR010851">
    <property type="entry name" value="DEFL"/>
</dbReference>
<evidence type="ECO:0000256" key="1">
    <source>
        <dbReference type="ARBA" id="ARBA00006722"/>
    </source>
</evidence>